<reference evidence="2" key="1">
    <citation type="journal article" date="2014" name="Stand. Genomic Sci.">
        <title>Complete genome sequence of Burkholderia phymatum STM815(T), a broad host range and efficient nitrogen-fixing symbiont of Mimosa species.</title>
        <authorList>
            <person name="Moulin L."/>
            <person name="Klonowska A."/>
            <person name="Caroline B."/>
            <person name="Booth K."/>
            <person name="Vriezen J.A."/>
            <person name="Melkonian R."/>
            <person name="James E.K."/>
            <person name="Young J.P."/>
            <person name="Bena G."/>
            <person name="Hauser L."/>
            <person name="Land M."/>
            <person name="Kyrpides N."/>
            <person name="Bruce D."/>
            <person name="Chain P."/>
            <person name="Copeland A."/>
            <person name="Pitluck S."/>
            <person name="Woyke T."/>
            <person name="Lizotte-Waniewski M."/>
            <person name="Bristow J."/>
            <person name="Riley M."/>
        </authorList>
    </citation>
    <scope>NUCLEOTIDE SEQUENCE [LARGE SCALE GENOMIC DNA]</scope>
    <source>
        <strain evidence="2">DSM 17167 / CIP 108236 / LMG 21445 / STM815</strain>
    </source>
</reference>
<dbReference type="STRING" id="391038.Bphy_5500"/>
<proteinExistence type="predicted"/>
<dbReference type="Proteomes" id="UP000001192">
    <property type="component" value="Chromosome 2"/>
</dbReference>
<name>B2JP24_PARP8</name>
<dbReference type="AlphaFoldDB" id="B2JP24"/>
<gene>
    <name evidence="1" type="ordered locus">Bphy_5500</name>
</gene>
<accession>B2JP24</accession>
<dbReference type="KEGG" id="bph:Bphy_5500"/>
<dbReference type="eggNOG" id="ENOG50316UB">
    <property type="taxonomic scope" value="Bacteria"/>
</dbReference>
<dbReference type="HOGENOM" id="CLU_122730_0_0_4"/>
<protein>
    <recommendedName>
        <fullName evidence="3">ATPase</fullName>
    </recommendedName>
</protein>
<evidence type="ECO:0000313" key="2">
    <source>
        <dbReference type="Proteomes" id="UP000001192"/>
    </source>
</evidence>
<sequence>MRRCQVIAPRATPVTQSPSGADARRAVICWIHQTMNPLSMDSVSPFDPAQLLAEYADLRQRAAALEEQVPACLQRISDKLHRIGGESELADHYRSLLVGARSNALVSIENYHEVIPYLQTAESVIAQLDGQPSAPATHESRAALLDQLDQLIDATAGMIDLAEQCFVDAKHTDVDAVPQSILDDPLHPEL</sequence>
<dbReference type="EMBL" id="CP001044">
    <property type="protein sequence ID" value="ACC74577.1"/>
    <property type="molecule type" value="Genomic_DNA"/>
</dbReference>
<evidence type="ECO:0008006" key="3">
    <source>
        <dbReference type="Google" id="ProtNLM"/>
    </source>
</evidence>
<organism evidence="1 2">
    <name type="scientific">Paraburkholderia phymatum (strain DSM 17167 / CIP 108236 / LMG 21445 / STM815)</name>
    <name type="common">Burkholderia phymatum</name>
    <dbReference type="NCBI Taxonomy" id="391038"/>
    <lineage>
        <taxon>Bacteria</taxon>
        <taxon>Pseudomonadati</taxon>
        <taxon>Pseudomonadota</taxon>
        <taxon>Betaproteobacteria</taxon>
        <taxon>Burkholderiales</taxon>
        <taxon>Burkholderiaceae</taxon>
        <taxon>Paraburkholderia</taxon>
    </lineage>
</organism>
<keyword evidence="2" id="KW-1185">Reference proteome</keyword>
<evidence type="ECO:0000313" key="1">
    <source>
        <dbReference type="EMBL" id="ACC74577.1"/>
    </source>
</evidence>